<dbReference type="PANTHER" id="PTHR43151:SF1">
    <property type="entry name" value="SSR2333 PROTEIN"/>
    <property type="match status" value="1"/>
</dbReference>
<keyword evidence="1" id="KW-0408">Iron</keyword>
<dbReference type="SMART" id="SM00899">
    <property type="entry name" value="FeoA"/>
    <property type="match status" value="1"/>
</dbReference>
<protein>
    <submittedName>
        <fullName evidence="3">Ferrous iron transport protein A</fullName>
    </submittedName>
</protein>
<comment type="caution">
    <text evidence="3">The sequence shown here is derived from an EMBL/GenBank/DDBJ whole genome shotgun (WGS) entry which is preliminary data.</text>
</comment>
<dbReference type="AlphaFoldDB" id="A0A2M7GZ65"/>
<evidence type="ECO:0000313" key="4">
    <source>
        <dbReference type="Proteomes" id="UP000230025"/>
    </source>
</evidence>
<dbReference type="EMBL" id="PFFY01000133">
    <property type="protein sequence ID" value="PIW33765.1"/>
    <property type="molecule type" value="Genomic_DNA"/>
</dbReference>
<dbReference type="InterPro" id="IPR038157">
    <property type="entry name" value="FeoA_core_dom"/>
</dbReference>
<dbReference type="InterPro" id="IPR008988">
    <property type="entry name" value="Transcriptional_repressor_C"/>
</dbReference>
<feature type="domain" description="Ferrous iron transporter FeoA-like" evidence="2">
    <location>
        <begin position="4"/>
        <end position="76"/>
    </location>
</feature>
<accession>A0A2M7GZ65</accession>
<dbReference type="Pfam" id="PF04023">
    <property type="entry name" value="FeoA"/>
    <property type="match status" value="1"/>
</dbReference>
<sequence>MKRINLIQMSTGETGIVAEIQGGYSIQRRMYAIGIRPGKKIMKVSSQLWRGPVTVKVDNFQVAIGFGMASRIIVELL</sequence>
<reference evidence="4" key="1">
    <citation type="submission" date="2017-09" db="EMBL/GenBank/DDBJ databases">
        <title>Depth-based differentiation of microbial function through sediment-hosted aquifers and enrichment of novel symbionts in the deep terrestrial subsurface.</title>
        <authorList>
            <person name="Probst A.J."/>
            <person name="Ladd B."/>
            <person name="Jarett J.K."/>
            <person name="Geller-Mcgrath D.E."/>
            <person name="Sieber C.M.K."/>
            <person name="Emerson J.B."/>
            <person name="Anantharaman K."/>
            <person name="Thomas B.C."/>
            <person name="Malmstrom R."/>
            <person name="Stieglmeier M."/>
            <person name="Klingl A."/>
            <person name="Woyke T."/>
            <person name="Ryan C.M."/>
            <person name="Banfield J.F."/>
        </authorList>
    </citation>
    <scope>NUCLEOTIDE SEQUENCE [LARGE SCALE GENOMIC DNA]</scope>
</reference>
<dbReference type="SUPFAM" id="SSF50037">
    <property type="entry name" value="C-terminal domain of transcriptional repressors"/>
    <property type="match status" value="1"/>
</dbReference>
<evidence type="ECO:0000313" key="3">
    <source>
        <dbReference type="EMBL" id="PIW33765.1"/>
    </source>
</evidence>
<organism evidence="3 4">
    <name type="scientific">bacterium (Candidatus Ratteibacteria) CG15_BIG_FIL_POST_REV_8_21_14_020_41_12</name>
    <dbReference type="NCBI Taxonomy" id="2014291"/>
    <lineage>
        <taxon>Bacteria</taxon>
        <taxon>Candidatus Ratteibacteria</taxon>
    </lineage>
</organism>
<dbReference type="Gene3D" id="2.30.30.90">
    <property type="match status" value="1"/>
</dbReference>
<dbReference type="InterPro" id="IPR007167">
    <property type="entry name" value="Fe-transptr_FeoA-like"/>
</dbReference>
<dbReference type="GO" id="GO:0046914">
    <property type="term" value="F:transition metal ion binding"/>
    <property type="evidence" value="ECO:0007669"/>
    <property type="project" value="InterPro"/>
</dbReference>
<dbReference type="Proteomes" id="UP000230025">
    <property type="component" value="Unassembled WGS sequence"/>
</dbReference>
<evidence type="ECO:0000256" key="1">
    <source>
        <dbReference type="ARBA" id="ARBA00023004"/>
    </source>
</evidence>
<evidence type="ECO:0000259" key="2">
    <source>
        <dbReference type="SMART" id="SM00899"/>
    </source>
</evidence>
<gene>
    <name evidence="3" type="ORF">COW28_02810</name>
</gene>
<dbReference type="InterPro" id="IPR053184">
    <property type="entry name" value="FeoA-like"/>
</dbReference>
<proteinExistence type="predicted"/>
<name>A0A2M7GZ65_9BACT</name>
<dbReference type="PANTHER" id="PTHR43151">
    <property type="entry name" value="FEOA FAMILY PROTEIN"/>
    <property type="match status" value="1"/>
</dbReference>